<name>A0A5C6AIP1_9BACT</name>
<protein>
    <recommendedName>
        <fullName evidence="3">Lipoprotein SmpA/OmlA domain-containing protein</fullName>
    </recommendedName>
</protein>
<dbReference type="AlphaFoldDB" id="A0A5C6AIP1"/>
<evidence type="ECO:0000313" key="2">
    <source>
        <dbReference type="Proteomes" id="UP000317421"/>
    </source>
</evidence>
<accession>A0A5C6AIP1</accession>
<dbReference type="RefSeq" id="WP_146441302.1">
    <property type="nucleotide sequence ID" value="NZ_SJPR01000001.1"/>
</dbReference>
<dbReference type="EMBL" id="SJPR01000001">
    <property type="protein sequence ID" value="TWT99108.1"/>
    <property type="molecule type" value="Genomic_DNA"/>
</dbReference>
<sequence length="99" mass="10835">MLIVSAVCLFLGLGGFLGRQAMGPVVPYRLLCQISEGMSPAEVRARLGSPGEIYPAAQSRLGESWNYYRFLNAGFVTVQFDLDGRVIWVNDESAFSGFP</sequence>
<dbReference type="OrthoDB" id="8962020at2"/>
<proteinExistence type="predicted"/>
<reference evidence="1 2" key="1">
    <citation type="submission" date="2019-02" db="EMBL/GenBank/DDBJ databases">
        <title>Deep-cultivation of Planctomycetes and their phenomic and genomic characterization uncovers novel biology.</title>
        <authorList>
            <person name="Wiegand S."/>
            <person name="Jogler M."/>
            <person name="Boedeker C."/>
            <person name="Pinto D."/>
            <person name="Vollmers J."/>
            <person name="Rivas-Marin E."/>
            <person name="Kohn T."/>
            <person name="Peeters S.H."/>
            <person name="Heuer A."/>
            <person name="Rast P."/>
            <person name="Oberbeckmann S."/>
            <person name="Bunk B."/>
            <person name="Jeske O."/>
            <person name="Meyerdierks A."/>
            <person name="Storesund J.E."/>
            <person name="Kallscheuer N."/>
            <person name="Luecker S."/>
            <person name="Lage O.M."/>
            <person name="Pohl T."/>
            <person name="Merkel B.J."/>
            <person name="Hornburger P."/>
            <person name="Mueller R.-W."/>
            <person name="Bruemmer F."/>
            <person name="Labrenz M."/>
            <person name="Spormann A.M."/>
            <person name="Op Den Camp H."/>
            <person name="Overmann J."/>
            <person name="Amann R."/>
            <person name="Jetten M.S.M."/>
            <person name="Mascher T."/>
            <person name="Medema M.H."/>
            <person name="Devos D.P."/>
            <person name="Kaster A.-K."/>
            <person name="Ovreas L."/>
            <person name="Rohde M."/>
            <person name="Galperin M.Y."/>
            <person name="Jogler C."/>
        </authorList>
    </citation>
    <scope>NUCLEOTIDE SEQUENCE [LARGE SCALE GENOMIC DNA]</scope>
    <source>
        <strain evidence="1 2">Pla108</strain>
    </source>
</reference>
<dbReference type="Proteomes" id="UP000317421">
    <property type="component" value="Unassembled WGS sequence"/>
</dbReference>
<organism evidence="1 2">
    <name type="scientific">Botrimarina colliarenosi</name>
    <dbReference type="NCBI Taxonomy" id="2528001"/>
    <lineage>
        <taxon>Bacteria</taxon>
        <taxon>Pseudomonadati</taxon>
        <taxon>Planctomycetota</taxon>
        <taxon>Planctomycetia</taxon>
        <taxon>Pirellulales</taxon>
        <taxon>Lacipirellulaceae</taxon>
        <taxon>Botrimarina</taxon>
    </lineage>
</organism>
<evidence type="ECO:0000313" key="1">
    <source>
        <dbReference type="EMBL" id="TWT99108.1"/>
    </source>
</evidence>
<keyword evidence="2" id="KW-1185">Reference proteome</keyword>
<comment type="caution">
    <text evidence="1">The sequence shown here is derived from an EMBL/GenBank/DDBJ whole genome shotgun (WGS) entry which is preliminary data.</text>
</comment>
<gene>
    <name evidence="1" type="ORF">Pla108_00410</name>
</gene>
<evidence type="ECO:0008006" key="3">
    <source>
        <dbReference type="Google" id="ProtNLM"/>
    </source>
</evidence>